<feature type="compositionally biased region" description="Acidic residues" evidence="1">
    <location>
        <begin position="515"/>
        <end position="525"/>
    </location>
</feature>
<feature type="compositionally biased region" description="Basic and acidic residues" evidence="1">
    <location>
        <begin position="192"/>
        <end position="202"/>
    </location>
</feature>
<feature type="compositionally biased region" description="Acidic residues" evidence="1">
    <location>
        <begin position="373"/>
        <end position="395"/>
    </location>
</feature>
<feature type="compositionally biased region" description="Acidic residues" evidence="1">
    <location>
        <begin position="333"/>
        <end position="365"/>
    </location>
</feature>
<organism evidence="2 3">
    <name type="scientific">Delitschia confertaspora ATCC 74209</name>
    <dbReference type="NCBI Taxonomy" id="1513339"/>
    <lineage>
        <taxon>Eukaryota</taxon>
        <taxon>Fungi</taxon>
        <taxon>Dikarya</taxon>
        <taxon>Ascomycota</taxon>
        <taxon>Pezizomycotina</taxon>
        <taxon>Dothideomycetes</taxon>
        <taxon>Pleosporomycetidae</taxon>
        <taxon>Pleosporales</taxon>
        <taxon>Delitschiaceae</taxon>
        <taxon>Delitschia</taxon>
    </lineage>
</organism>
<dbReference type="InterPro" id="IPR018853">
    <property type="entry name" value="DUF2457"/>
</dbReference>
<dbReference type="EMBL" id="ML993920">
    <property type="protein sequence ID" value="KAF2202908.1"/>
    <property type="molecule type" value="Genomic_DNA"/>
</dbReference>
<feature type="compositionally biased region" description="Basic residues" evidence="1">
    <location>
        <begin position="440"/>
        <end position="455"/>
    </location>
</feature>
<feature type="compositionally biased region" description="Acidic residues" evidence="1">
    <location>
        <begin position="7"/>
        <end position="17"/>
    </location>
</feature>
<evidence type="ECO:0000256" key="1">
    <source>
        <dbReference type="SAM" id="MobiDB-lite"/>
    </source>
</evidence>
<feature type="region of interest" description="Disordered" evidence="1">
    <location>
        <begin position="326"/>
        <end position="408"/>
    </location>
</feature>
<sequence length="749" mass="82701">MASPVSSDEEVVADVDEPPDHTPRSTMQLQLAFKNPFTKTNPVQNDRKTSLLTHALLSPTHSPTEEPSENTALSRGMSCASTWSNHSAGSTAELTSDGGLTSPGTRTSSPSPPPPSSTFHGMVPVFTKKPFEQAVSIVPHDDENIGPFQKTPLVKTGEAAVEVSLGRKRCIAFACGQKETPKPTPESSQSDSKTKQMVEPQKRVSTIKFACPNKVSTDAPSQKNKPRRPASPAPMAVRLKSSPKVTPKSHRGSDSTVRNASPVSVRKRRSTASSRRLSANSDLSKTEALRFHEFASSVEEVDEWLQETTIHKSRLTVSDTLQVENKLRQLGQEAEEEALEDEEDELEGDEDDEDDMDEDDEEDDDVYGHGDFSDEGFQTDDEGGLSDEESDESDAENGHWWAPGHSTAATSIEHLEHIRFSVPRSPSESSVGSVSSAARFSRRRTDKTPKPKKTRPVSIRAPSPELPDSTDFVCGTLDEDRPLEAEYLAHMERRRAAKHKVTPQDIDPTFPTSDPELDEEDEDEEPTHVVEESDNHLMMHGQMDQVDDEHRGRRKEIPKKRSPAQSPKRLRSPPPAKRPALRSPPPRRLFGHSPRRLRSPPPSRLRSPPPTRRGSDMEVPKRCAPTVHFAGPAHRHHMTVSSSLPRTPVVARHDEGSDAEDTAGELPTRRAIDIKVGLEQKRLRRRAQLYAKYHRKGCKDKEKRPAPGKGLERMREVGLGLAAHKGKIAGAGLVVPAAVELKDTYILSV</sequence>
<feature type="region of interest" description="Disordered" evidence="1">
    <location>
        <begin position="494"/>
        <end position="666"/>
    </location>
</feature>
<proteinExistence type="predicted"/>
<reference evidence="2" key="1">
    <citation type="journal article" date="2020" name="Stud. Mycol.">
        <title>101 Dothideomycetes genomes: a test case for predicting lifestyles and emergence of pathogens.</title>
        <authorList>
            <person name="Haridas S."/>
            <person name="Albert R."/>
            <person name="Binder M."/>
            <person name="Bloem J."/>
            <person name="Labutti K."/>
            <person name="Salamov A."/>
            <person name="Andreopoulos B."/>
            <person name="Baker S."/>
            <person name="Barry K."/>
            <person name="Bills G."/>
            <person name="Bluhm B."/>
            <person name="Cannon C."/>
            <person name="Castanera R."/>
            <person name="Culley D."/>
            <person name="Daum C."/>
            <person name="Ezra D."/>
            <person name="Gonzalez J."/>
            <person name="Henrissat B."/>
            <person name="Kuo A."/>
            <person name="Liang C."/>
            <person name="Lipzen A."/>
            <person name="Lutzoni F."/>
            <person name="Magnuson J."/>
            <person name="Mondo S."/>
            <person name="Nolan M."/>
            <person name="Ohm R."/>
            <person name="Pangilinan J."/>
            <person name="Park H.-J."/>
            <person name="Ramirez L."/>
            <person name="Alfaro M."/>
            <person name="Sun H."/>
            <person name="Tritt A."/>
            <person name="Yoshinaga Y."/>
            <person name="Zwiers L.-H."/>
            <person name="Turgeon B."/>
            <person name="Goodwin S."/>
            <person name="Spatafora J."/>
            <person name="Crous P."/>
            <person name="Grigoriev I."/>
        </authorList>
    </citation>
    <scope>NUCLEOTIDE SEQUENCE</scope>
    <source>
        <strain evidence="2">ATCC 74209</strain>
    </source>
</reference>
<dbReference type="Pfam" id="PF10446">
    <property type="entry name" value="DUF2457"/>
    <property type="match status" value="1"/>
</dbReference>
<dbReference type="Proteomes" id="UP000799536">
    <property type="component" value="Unassembled WGS sequence"/>
</dbReference>
<protein>
    <submittedName>
        <fullName evidence="2">Uncharacterized protein</fullName>
    </submittedName>
</protein>
<evidence type="ECO:0000313" key="3">
    <source>
        <dbReference type="Proteomes" id="UP000799536"/>
    </source>
</evidence>
<dbReference type="OrthoDB" id="2011769at2759"/>
<dbReference type="AlphaFoldDB" id="A0A9P4JNR2"/>
<comment type="caution">
    <text evidence="2">The sequence shown here is derived from an EMBL/GenBank/DDBJ whole genome shotgun (WGS) entry which is preliminary data.</text>
</comment>
<feature type="compositionally biased region" description="Basic and acidic residues" evidence="1">
    <location>
        <begin position="526"/>
        <end position="537"/>
    </location>
</feature>
<name>A0A9P4JNR2_9PLEO</name>
<feature type="region of interest" description="Disordered" evidence="1">
    <location>
        <begin position="420"/>
        <end position="475"/>
    </location>
</feature>
<keyword evidence="3" id="KW-1185">Reference proteome</keyword>
<accession>A0A9P4JNR2</accession>
<feature type="compositionally biased region" description="Polar residues" evidence="1">
    <location>
        <begin position="69"/>
        <end position="94"/>
    </location>
</feature>
<feature type="region of interest" description="Disordered" evidence="1">
    <location>
        <begin position="1"/>
        <end position="123"/>
    </location>
</feature>
<evidence type="ECO:0000313" key="2">
    <source>
        <dbReference type="EMBL" id="KAF2202908.1"/>
    </source>
</evidence>
<feature type="compositionally biased region" description="Pro residues" evidence="1">
    <location>
        <begin position="572"/>
        <end position="587"/>
    </location>
</feature>
<gene>
    <name evidence="2" type="ORF">GQ43DRAFT_447804</name>
</gene>
<feature type="compositionally biased region" description="Basic residues" evidence="1">
    <location>
        <begin position="552"/>
        <end position="562"/>
    </location>
</feature>
<feature type="compositionally biased region" description="Polar residues" evidence="1">
    <location>
        <begin position="214"/>
        <end position="223"/>
    </location>
</feature>
<feature type="compositionally biased region" description="Pro residues" evidence="1">
    <location>
        <begin position="599"/>
        <end position="611"/>
    </location>
</feature>
<feature type="compositionally biased region" description="Low complexity" evidence="1">
    <location>
        <begin position="420"/>
        <end position="439"/>
    </location>
</feature>
<feature type="compositionally biased region" description="Basic residues" evidence="1">
    <location>
        <begin position="589"/>
        <end position="598"/>
    </location>
</feature>
<feature type="region of interest" description="Disordered" evidence="1">
    <location>
        <begin position="177"/>
        <end position="288"/>
    </location>
</feature>